<comment type="similarity">
    <text evidence="1">Belongs to the ustYa family.</text>
</comment>
<dbReference type="PANTHER" id="PTHR33365:SF14">
    <property type="entry name" value="TAT PATHWAY SIGNAL SEQUENCE"/>
    <property type="match status" value="1"/>
</dbReference>
<accession>A0A167XWP1</accession>
<dbReference type="AlphaFoldDB" id="A0A167XWP1"/>
<organism evidence="2 3">
    <name type="scientific">Moelleriella libera RCEF 2490</name>
    <dbReference type="NCBI Taxonomy" id="1081109"/>
    <lineage>
        <taxon>Eukaryota</taxon>
        <taxon>Fungi</taxon>
        <taxon>Dikarya</taxon>
        <taxon>Ascomycota</taxon>
        <taxon>Pezizomycotina</taxon>
        <taxon>Sordariomycetes</taxon>
        <taxon>Hypocreomycetidae</taxon>
        <taxon>Hypocreales</taxon>
        <taxon>Clavicipitaceae</taxon>
        <taxon>Moelleriella</taxon>
    </lineage>
</organism>
<dbReference type="Proteomes" id="UP000078544">
    <property type="component" value="Unassembled WGS sequence"/>
</dbReference>
<dbReference type="GO" id="GO:0043386">
    <property type="term" value="P:mycotoxin biosynthetic process"/>
    <property type="evidence" value="ECO:0007669"/>
    <property type="project" value="InterPro"/>
</dbReference>
<sequence>MDIVAMVGEYWSRIRGQKALDDRCQAEHGDVESHTLLANEKTIKRASSSFPKVWVFFTLINLVILIRHPGGVSQSSKRITSTNLTRLPEAPILDDIDIPQYFTTINGTFFPRPDVSIARETPSADNDAKWDKFNRIKTHAVSREDILRLGKNPDKVAKFDDEYWGFGEDAYMVQLDVMHQIHCLDLLRKAAFADYPGYSPPAEAHDRMWWMHLGHCTDLILQNIQCNANTEVLTVAWVEDHDVPWPDFSIQRKCRSFDTILDWQRKNAVDEEKFGRMPMPKTAFVWPAPWQSGSELGEKLGNHHQQEGL</sequence>
<dbReference type="PANTHER" id="PTHR33365">
    <property type="entry name" value="YALI0B05434P"/>
    <property type="match status" value="1"/>
</dbReference>
<protein>
    <recommendedName>
        <fullName evidence="4">Tat pathway signal sequence</fullName>
    </recommendedName>
</protein>
<proteinExistence type="inferred from homology"/>
<reference evidence="2 3" key="1">
    <citation type="journal article" date="2016" name="Genome Biol. Evol.">
        <title>Divergent and convergent evolution of fungal pathogenicity.</title>
        <authorList>
            <person name="Shang Y."/>
            <person name="Xiao G."/>
            <person name="Zheng P."/>
            <person name="Cen K."/>
            <person name="Zhan S."/>
            <person name="Wang C."/>
        </authorList>
    </citation>
    <scope>NUCLEOTIDE SEQUENCE [LARGE SCALE GENOMIC DNA]</scope>
    <source>
        <strain evidence="2 3">RCEF 2490</strain>
    </source>
</reference>
<keyword evidence="3" id="KW-1185">Reference proteome</keyword>
<dbReference type="STRING" id="1081109.A0A167XWP1"/>
<dbReference type="InterPro" id="IPR021765">
    <property type="entry name" value="UstYa-like"/>
</dbReference>
<evidence type="ECO:0000313" key="2">
    <source>
        <dbReference type="EMBL" id="KZZ90566.1"/>
    </source>
</evidence>
<evidence type="ECO:0000256" key="1">
    <source>
        <dbReference type="ARBA" id="ARBA00035112"/>
    </source>
</evidence>
<gene>
    <name evidence="2" type="ORF">AAL_07252</name>
</gene>
<dbReference type="Pfam" id="PF11807">
    <property type="entry name" value="UstYa"/>
    <property type="match status" value="1"/>
</dbReference>
<dbReference type="EMBL" id="AZGY01000021">
    <property type="protein sequence ID" value="KZZ90566.1"/>
    <property type="molecule type" value="Genomic_DNA"/>
</dbReference>
<evidence type="ECO:0000313" key="3">
    <source>
        <dbReference type="Proteomes" id="UP000078544"/>
    </source>
</evidence>
<evidence type="ECO:0008006" key="4">
    <source>
        <dbReference type="Google" id="ProtNLM"/>
    </source>
</evidence>
<comment type="caution">
    <text evidence="2">The sequence shown here is derived from an EMBL/GenBank/DDBJ whole genome shotgun (WGS) entry which is preliminary data.</text>
</comment>
<name>A0A167XWP1_9HYPO</name>
<dbReference type="OrthoDB" id="3687641at2759"/>